<keyword evidence="6 14" id="KW-0812">Transmembrane</keyword>
<evidence type="ECO:0000256" key="8">
    <source>
        <dbReference type="ARBA" id="ARBA00022989"/>
    </source>
</evidence>
<dbReference type="PROSITE" id="PS51384">
    <property type="entry name" value="FAD_FR"/>
    <property type="match status" value="1"/>
</dbReference>
<sequence length="584" mass="65750">MGFARQLDLHNLFGWCMYALLAVMTAIGLGNRLLAYAARRGTVTWTGNLLEPWPRLYAWYRRYIGTPAMMGYRNAQPWGILTIPTRLQAILVAIYVTLNVVMGCYGYDTFENNMFWLGRQDLQLARYVADRTGIMSFYNMVLLWLLAGRNDIILWLTGWSYPSLNLFHRWTARVAVVQGLVHSAGYSYLKWGKFWPMMRERYWWSGVYGMLAMGALIPLSILPLRRYAYEAFLLLHIGLSAAFLALMCIHTDMFGYDPFVWLCVGIWLFDRVLRLLRVVVLSYRTLGARNAVGVVTAIEPGLMRLSVDTSVPITPRPGDYYFLYSPHSLTPWENHPFTLASWEKRRDRTTLHFLIAPQAGWTGRLRKRIEAATIKGGESAPLVTAPEARLRVLLEGPYGTRDPIGEYDHILLLAGGSGIAAILPYVYSLGQSSDGKAKKRRISVVWTVRNAAYAADVLSNELAPERTSHISLDLYLTQEEPASARVFLAGLEATLDSGYGAVNPSEVGDRERRDVVFSKGRPPIRELLAAQIEALNGKEGSRLAVLACGPGAMMDDLRADIADAYGCPLLQADASRLEYWLEYF</sequence>
<dbReference type="GO" id="GO:0006826">
    <property type="term" value="P:iron ion transport"/>
    <property type="evidence" value="ECO:0007669"/>
    <property type="project" value="TreeGrafter"/>
</dbReference>
<evidence type="ECO:0000256" key="1">
    <source>
        <dbReference type="ARBA" id="ARBA00004651"/>
    </source>
</evidence>
<evidence type="ECO:0000256" key="12">
    <source>
        <dbReference type="ARBA" id="ARBA00023180"/>
    </source>
</evidence>
<gene>
    <name evidence="16" type="ORF">A1Q2_00115</name>
</gene>
<dbReference type="InterPro" id="IPR013112">
    <property type="entry name" value="FAD-bd_8"/>
</dbReference>
<dbReference type="SFLD" id="SFLDG01168">
    <property type="entry name" value="Ferric_reductase_subgroup_(FRE"/>
    <property type="match status" value="1"/>
</dbReference>
<dbReference type="GO" id="GO:0005886">
    <property type="term" value="C:plasma membrane"/>
    <property type="evidence" value="ECO:0007669"/>
    <property type="project" value="UniProtKB-SubCell"/>
</dbReference>
<dbReference type="InterPro" id="IPR051410">
    <property type="entry name" value="Ferric/Cupric_Reductase"/>
</dbReference>
<keyword evidence="12" id="KW-0325">Glycoprotein</keyword>
<feature type="domain" description="FAD-binding FR-type" evidence="15">
    <location>
        <begin position="273"/>
        <end position="404"/>
    </location>
</feature>
<dbReference type="GO" id="GO:0015677">
    <property type="term" value="P:copper ion import"/>
    <property type="evidence" value="ECO:0007669"/>
    <property type="project" value="TreeGrafter"/>
</dbReference>
<dbReference type="Pfam" id="PF01794">
    <property type="entry name" value="Ferric_reduct"/>
    <property type="match status" value="1"/>
</dbReference>
<comment type="subcellular location">
    <subcellularLocation>
        <location evidence="1">Cell membrane</location>
        <topology evidence="1">Multi-pass membrane protein</topology>
    </subcellularLocation>
</comment>
<dbReference type="Pfam" id="PF08030">
    <property type="entry name" value="NAD_binding_6"/>
    <property type="match status" value="1"/>
</dbReference>
<keyword evidence="17" id="KW-1185">Reference proteome</keyword>
<evidence type="ECO:0000313" key="17">
    <source>
        <dbReference type="Proteomes" id="UP000006757"/>
    </source>
</evidence>
<dbReference type="Proteomes" id="UP000006757">
    <property type="component" value="Unassembled WGS sequence"/>
</dbReference>
<feature type="transmembrane region" description="Helical" evidence="14">
    <location>
        <begin position="12"/>
        <end position="30"/>
    </location>
</feature>
<proteinExistence type="inferred from homology"/>
<dbReference type="InterPro" id="IPR013130">
    <property type="entry name" value="Fe3_Rdtase_TM_dom"/>
</dbReference>
<comment type="catalytic activity">
    <reaction evidence="13">
        <text>2 a Fe(II)-siderophore + NADP(+) + H(+) = 2 a Fe(III)-siderophore + NADPH</text>
        <dbReference type="Rhea" id="RHEA:28795"/>
        <dbReference type="Rhea" id="RHEA-COMP:11342"/>
        <dbReference type="Rhea" id="RHEA-COMP:11344"/>
        <dbReference type="ChEBI" id="CHEBI:15378"/>
        <dbReference type="ChEBI" id="CHEBI:29033"/>
        <dbReference type="ChEBI" id="CHEBI:29034"/>
        <dbReference type="ChEBI" id="CHEBI:57783"/>
        <dbReference type="ChEBI" id="CHEBI:58349"/>
        <dbReference type="EC" id="1.16.1.9"/>
    </reaction>
</comment>
<comment type="similarity">
    <text evidence="2">Belongs to the ferric reductase (FRE) family.</text>
</comment>
<evidence type="ECO:0000256" key="4">
    <source>
        <dbReference type="ARBA" id="ARBA00022448"/>
    </source>
</evidence>
<evidence type="ECO:0000313" key="16">
    <source>
        <dbReference type="EMBL" id="EKD05625.1"/>
    </source>
</evidence>
<name>K1VN64_TRIAC</name>
<comment type="caution">
    <text evidence="16">The sequence shown here is derived from an EMBL/GenBank/DDBJ whole genome shotgun (WGS) entry which is preliminary data.</text>
</comment>
<reference evidence="16 17" key="1">
    <citation type="journal article" date="2012" name="Eukaryot. Cell">
        <title>Genome sequence of the Trichosporon asahii environmental strain CBS 8904.</title>
        <authorList>
            <person name="Yang R.Y."/>
            <person name="Li H.T."/>
            <person name="Zhu H."/>
            <person name="Zhou G.P."/>
            <person name="Wang M."/>
            <person name="Wang L."/>
        </authorList>
    </citation>
    <scope>NUCLEOTIDE SEQUENCE [LARGE SCALE GENOMIC DNA]</scope>
    <source>
        <strain evidence="16 17">CBS 8904</strain>
    </source>
</reference>
<evidence type="ECO:0000256" key="9">
    <source>
        <dbReference type="ARBA" id="ARBA00023002"/>
    </source>
</evidence>
<dbReference type="GO" id="GO:0052851">
    <property type="term" value="F:ferric-chelate reductase (NADPH) activity"/>
    <property type="evidence" value="ECO:0007669"/>
    <property type="project" value="UniProtKB-EC"/>
</dbReference>
<protein>
    <recommendedName>
        <fullName evidence="3">ferric-chelate reductase (NADPH)</fullName>
        <ecNumber evidence="3">1.16.1.9</ecNumber>
    </recommendedName>
</protein>
<dbReference type="eggNOG" id="KOG0039">
    <property type="taxonomic scope" value="Eukaryota"/>
</dbReference>
<evidence type="ECO:0000256" key="14">
    <source>
        <dbReference type="SAM" id="Phobius"/>
    </source>
</evidence>
<accession>K1VN64</accession>
<keyword evidence="9" id="KW-0560">Oxidoreductase</keyword>
<dbReference type="SUPFAM" id="SSF52343">
    <property type="entry name" value="Ferredoxin reductase-like, C-terminal NADP-linked domain"/>
    <property type="match status" value="1"/>
</dbReference>
<keyword evidence="7" id="KW-0249">Electron transport</keyword>
<dbReference type="PANTHER" id="PTHR32361:SF9">
    <property type="entry name" value="FERRIC REDUCTASE TRANSMEMBRANE COMPONENT 3-RELATED"/>
    <property type="match status" value="1"/>
</dbReference>
<dbReference type="Pfam" id="PF08022">
    <property type="entry name" value="FAD_binding_8"/>
    <property type="match status" value="1"/>
</dbReference>
<dbReference type="Gene3D" id="3.40.50.80">
    <property type="entry name" value="Nucleotide-binding domain of ferredoxin-NADP reductase (FNR) module"/>
    <property type="match status" value="1"/>
</dbReference>
<evidence type="ECO:0000256" key="10">
    <source>
        <dbReference type="ARBA" id="ARBA00023065"/>
    </source>
</evidence>
<keyword evidence="10" id="KW-0406">Ion transport</keyword>
<evidence type="ECO:0000259" key="15">
    <source>
        <dbReference type="PROSITE" id="PS51384"/>
    </source>
</evidence>
<dbReference type="GO" id="GO:0006879">
    <property type="term" value="P:intracellular iron ion homeostasis"/>
    <property type="evidence" value="ECO:0007669"/>
    <property type="project" value="TreeGrafter"/>
</dbReference>
<dbReference type="EMBL" id="AMBO01000062">
    <property type="protein sequence ID" value="EKD05625.1"/>
    <property type="molecule type" value="Genomic_DNA"/>
</dbReference>
<dbReference type="PANTHER" id="PTHR32361">
    <property type="entry name" value="FERRIC/CUPRIC REDUCTASE TRANSMEMBRANE COMPONENT"/>
    <property type="match status" value="1"/>
</dbReference>
<dbReference type="InParanoid" id="K1VN64"/>
<dbReference type="AlphaFoldDB" id="K1VN64"/>
<dbReference type="CDD" id="cd06186">
    <property type="entry name" value="NOX_Duox_like_FAD_NADP"/>
    <property type="match status" value="1"/>
</dbReference>
<evidence type="ECO:0000256" key="5">
    <source>
        <dbReference type="ARBA" id="ARBA00022475"/>
    </source>
</evidence>
<evidence type="ECO:0000256" key="13">
    <source>
        <dbReference type="ARBA" id="ARBA00048483"/>
    </source>
</evidence>
<dbReference type="InterPro" id="IPR039261">
    <property type="entry name" value="FNR_nucleotide-bd"/>
</dbReference>
<feature type="transmembrane region" description="Helical" evidence="14">
    <location>
        <begin position="227"/>
        <end position="247"/>
    </location>
</feature>
<dbReference type="STRING" id="1220162.K1VN64"/>
<dbReference type="SUPFAM" id="SSF63380">
    <property type="entry name" value="Riboflavin synthase domain-like"/>
    <property type="match status" value="1"/>
</dbReference>
<keyword evidence="5" id="KW-1003">Cell membrane</keyword>
<keyword evidence="8 14" id="KW-1133">Transmembrane helix</keyword>
<organism evidence="16 17">
    <name type="scientific">Trichosporon asahii var. asahii (strain CBS 8904)</name>
    <name type="common">Yeast</name>
    <dbReference type="NCBI Taxonomy" id="1220162"/>
    <lineage>
        <taxon>Eukaryota</taxon>
        <taxon>Fungi</taxon>
        <taxon>Dikarya</taxon>
        <taxon>Basidiomycota</taxon>
        <taxon>Agaricomycotina</taxon>
        <taxon>Tremellomycetes</taxon>
        <taxon>Trichosporonales</taxon>
        <taxon>Trichosporonaceae</taxon>
        <taxon>Trichosporon</taxon>
    </lineage>
</organism>
<keyword evidence="11 14" id="KW-0472">Membrane</keyword>
<dbReference type="InterPro" id="IPR017938">
    <property type="entry name" value="Riboflavin_synthase-like_b-brl"/>
</dbReference>
<feature type="transmembrane region" description="Helical" evidence="14">
    <location>
        <begin position="87"/>
        <end position="107"/>
    </location>
</feature>
<feature type="transmembrane region" description="Helical" evidence="14">
    <location>
        <begin position="201"/>
        <end position="221"/>
    </location>
</feature>
<keyword evidence="4" id="KW-0813">Transport</keyword>
<dbReference type="EC" id="1.16.1.9" evidence="3"/>
<dbReference type="InterPro" id="IPR013121">
    <property type="entry name" value="Fe_red_NAD-bd_6"/>
</dbReference>
<evidence type="ECO:0000256" key="6">
    <source>
        <dbReference type="ARBA" id="ARBA00022692"/>
    </source>
</evidence>
<dbReference type="OrthoDB" id="4494341at2759"/>
<evidence type="ECO:0000256" key="2">
    <source>
        <dbReference type="ARBA" id="ARBA00006278"/>
    </source>
</evidence>
<evidence type="ECO:0000256" key="11">
    <source>
        <dbReference type="ARBA" id="ARBA00023136"/>
    </source>
</evidence>
<evidence type="ECO:0000256" key="3">
    <source>
        <dbReference type="ARBA" id="ARBA00012668"/>
    </source>
</evidence>
<evidence type="ECO:0000256" key="7">
    <source>
        <dbReference type="ARBA" id="ARBA00022982"/>
    </source>
</evidence>
<dbReference type="InterPro" id="IPR017927">
    <property type="entry name" value="FAD-bd_FR_type"/>
</dbReference>
<dbReference type="OMA" id="YDGWTRH"/>
<dbReference type="HOGENOM" id="CLU_010365_1_1_1"/>
<dbReference type="SFLD" id="SFLDS00052">
    <property type="entry name" value="Ferric_Reductase_Domain"/>
    <property type="match status" value="1"/>
</dbReference>